<proteinExistence type="predicted"/>
<sequence length="76" mass="8100">MAGSAFTLYAINYNKEVDVLLDGVQSQNLSPNITDVLLGGDGEIYNRFQAGAQISPALTWITSKLNQLDTIGLAGL</sequence>
<dbReference type="EMBL" id="BART01010522">
    <property type="protein sequence ID" value="GAG89279.1"/>
    <property type="molecule type" value="Genomic_DNA"/>
</dbReference>
<accession>X1B0M4</accession>
<name>X1B0M4_9ZZZZ</name>
<reference evidence="1" key="1">
    <citation type="journal article" date="2014" name="Front. Microbiol.">
        <title>High frequency of phylogenetically diverse reductive dehalogenase-homologous genes in deep subseafloor sedimentary metagenomes.</title>
        <authorList>
            <person name="Kawai M."/>
            <person name="Futagami T."/>
            <person name="Toyoda A."/>
            <person name="Takaki Y."/>
            <person name="Nishi S."/>
            <person name="Hori S."/>
            <person name="Arai W."/>
            <person name="Tsubouchi T."/>
            <person name="Morono Y."/>
            <person name="Uchiyama I."/>
            <person name="Ito T."/>
            <person name="Fujiyama A."/>
            <person name="Inagaki F."/>
            <person name="Takami H."/>
        </authorList>
    </citation>
    <scope>NUCLEOTIDE SEQUENCE</scope>
    <source>
        <strain evidence="1">Expedition CK06-06</strain>
    </source>
</reference>
<comment type="caution">
    <text evidence="1">The sequence shown here is derived from an EMBL/GenBank/DDBJ whole genome shotgun (WGS) entry which is preliminary data.</text>
</comment>
<evidence type="ECO:0000313" key="1">
    <source>
        <dbReference type="EMBL" id="GAG89279.1"/>
    </source>
</evidence>
<organism evidence="1">
    <name type="scientific">marine sediment metagenome</name>
    <dbReference type="NCBI Taxonomy" id="412755"/>
    <lineage>
        <taxon>unclassified sequences</taxon>
        <taxon>metagenomes</taxon>
        <taxon>ecological metagenomes</taxon>
    </lineage>
</organism>
<feature type="non-terminal residue" evidence="1">
    <location>
        <position position="76"/>
    </location>
</feature>
<gene>
    <name evidence="1" type="ORF">S01H4_22837</name>
</gene>
<dbReference type="AlphaFoldDB" id="X1B0M4"/>
<protein>
    <submittedName>
        <fullName evidence="1">Uncharacterized protein</fullName>
    </submittedName>
</protein>